<evidence type="ECO:0000256" key="11">
    <source>
        <dbReference type="ARBA" id="ARBA00041066"/>
    </source>
</evidence>
<dbReference type="InterPro" id="IPR050087">
    <property type="entry name" value="AON_synthase_class-II"/>
</dbReference>
<evidence type="ECO:0000256" key="3">
    <source>
        <dbReference type="ARBA" id="ARBA00004991"/>
    </source>
</evidence>
<dbReference type="PANTHER" id="PTHR13693:SF2">
    <property type="entry name" value="SERINE PALMITOYLTRANSFERASE 1"/>
    <property type="match status" value="1"/>
</dbReference>
<evidence type="ECO:0007829" key="18">
    <source>
        <dbReference type="PeptideAtlas" id="A0A0K3ARH7"/>
    </source>
</evidence>
<dbReference type="Gene3D" id="3.90.1150.10">
    <property type="entry name" value="Aspartate Aminotransferase, domain 1"/>
    <property type="match status" value="1"/>
</dbReference>
<dbReference type="ExpressionAtlas" id="A0A0K3ARH7">
    <property type="expression patterns" value="baseline and differential"/>
</dbReference>
<accession>A0A0K3ARH7</accession>
<dbReference type="GeneID" id="173389"/>
<evidence type="ECO:0000256" key="4">
    <source>
        <dbReference type="ARBA" id="ARBA00008392"/>
    </source>
</evidence>
<dbReference type="Bgee" id="WBGene00016020">
    <property type="expression patterns" value="Expressed in pharyngeal muscle cell (C elegans) and 4 other cell types or tissues"/>
</dbReference>
<keyword evidence="9" id="KW-0443">Lipid metabolism</keyword>
<dbReference type="EC" id="2.3.1.50" evidence="5"/>
<proteinExistence type="evidence at protein level"/>
<evidence type="ECO:0000256" key="6">
    <source>
        <dbReference type="ARBA" id="ARBA00022679"/>
    </source>
</evidence>
<protein>
    <recommendedName>
        <fullName evidence="11">Serine palmitoyltransferase 1</fullName>
        <ecNumber evidence="5">2.3.1.50</ecNumber>
    </recommendedName>
    <alternativeName>
        <fullName evidence="12">Long chain base biosynthesis protein 1</fullName>
    </alternativeName>
    <alternativeName>
        <fullName evidence="13">Serine-palmitoyl-CoA transferase 1</fullName>
    </alternativeName>
</protein>
<dbReference type="Proteomes" id="UP000001940">
    <property type="component" value="Chromosome II"/>
</dbReference>
<evidence type="ECO:0000256" key="10">
    <source>
        <dbReference type="ARBA" id="ARBA00023315"/>
    </source>
</evidence>
<comment type="similarity">
    <text evidence="4">Belongs to the class-II pyridoxal-phosphate-dependent aminotransferase family.</text>
</comment>
<evidence type="ECO:0000313" key="17">
    <source>
        <dbReference type="WormBase" id="C23H3.4c"/>
    </source>
</evidence>
<dbReference type="Pfam" id="PF00155">
    <property type="entry name" value="Aminotran_1_2"/>
    <property type="match status" value="1"/>
</dbReference>
<dbReference type="InterPro" id="IPR015421">
    <property type="entry name" value="PyrdxlP-dep_Trfase_major"/>
</dbReference>
<dbReference type="GO" id="GO:0030170">
    <property type="term" value="F:pyridoxal phosphate binding"/>
    <property type="evidence" value="ECO:0007669"/>
    <property type="project" value="InterPro"/>
</dbReference>
<keyword evidence="7" id="KW-0663">Pyridoxal phosphate</keyword>
<keyword evidence="6" id="KW-0808">Transferase</keyword>
<dbReference type="PANTHER" id="PTHR13693">
    <property type="entry name" value="CLASS II AMINOTRANSFERASE/8-AMINO-7-OXONONANOATE SYNTHASE"/>
    <property type="match status" value="1"/>
</dbReference>
<comment type="pathway">
    <text evidence="2">Lipid metabolism; sphingolipid metabolism.</text>
</comment>
<gene>
    <name evidence="15 17" type="primary">sptl-1</name>
    <name evidence="17" type="ORF">C23H3.4</name>
    <name evidence="15" type="ORF">CELE_C23H3.4</name>
</gene>
<comment type="cofactor">
    <cofactor evidence="1">
        <name>pyridoxal 5'-phosphate</name>
        <dbReference type="ChEBI" id="CHEBI:597326"/>
    </cofactor>
</comment>
<evidence type="ECO:0000259" key="14">
    <source>
        <dbReference type="Pfam" id="PF00155"/>
    </source>
</evidence>
<evidence type="ECO:0000256" key="1">
    <source>
        <dbReference type="ARBA" id="ARBA00001933"/>
    </source>
</evidence>
<evidence type="ECO:0000256" key="7">
    <source>
        <dbReference type="ARBA" id="ARBA00022898"/>
    </source>
</evidence>
<dbReference type="CTD" id="173389"/>
<dbReference type="InterPro" id="IPR015424">
    <property type="entry name" value="PyrdxlP-dep_Trfase"/>
</dbReference>
<dbReference type="GO" id="GO:0004758">
    <property type="term" value="F:serine C-palmitoyltransferase activity"/>
    <property type="evidence" value="ECO:0007669"/>
    <property type="project" value="UniProtKB-EC"/>
</dbReference>
<evidence type="ECO:0000313" key="16">
    <source>
        <dbReference type="Proteomes" id="UP000001940"/>
    </source>
</evidence>
<keyword evidence="10" id="KW-0012">Acyltransferase</keyword>
<evidence type="ECO:0000256" key="9">
    <source>
        <dbReference type="ARBA" id="ARBA00023098"/>
    </source>
</evidence>
<keyword evidence="8" id="KW-0746">Sphingolipid metabolism</keyword>
<dbReference type="AlphaFoldDB" id="A0A0K3ARH7"/>
<sequence length="174" mass="19457">MEDVDMVMASLENALASTGGFCVGRSYVVGHQRLSGLGYCFSASLPPLLATAASEAISIIDEEPSRVQKVTEMAINGQKKLQDALSGSKFSLQGCPESPMKHIYYNGEDEEKQLDTFVETVFTKNHLLLTRARYLDKDELFKIRPSIRVMFQHDLTEEEIQRAVDAIRVVAHKF</sequence>
<organism evidence="15 16">
    <name type="scientific">Caenorhabditis elegans</name>
    <dbReference type="NCBI Taxonomy" id="6239"/>
    <lineage>
        <taxon>Eukaryota</taxon>
        <taxon>Metazoa</taxon>
        <taxon>Ecdysozoa</taxon>
        <taxon>Nematoda</taxon>
        <taxon>Chromadorea</taxon>
        <taxon>Rhabditida</taxon>
        <taxon>Rhabditina</taxon>
        <taxon>Rhabditomorpha</taxon>
        <taxon>Rhabditoidea</taxon>
        <taxon>Rhabditidae</taxon>
        <taxon>Peloderinae</taxon>
        <taxon>Caenorhabditis</taxon>
    </lineage>
</organism>
<evidence type="ECO:0000256" key="13">
    <source>
        <dbReference type="ARBA" id="ARBA00042649"/>
    </source>
</evidence>
<dbReference type="SMR" id="A0A0K3ARH7"/>
<dbReference type="EMBL" id="BX284602">
    <property type="protein sequence ID" value="CTQ86452.1"/>
    <property type="molecule type" value="Genomic_DNA"/>
</dbReference>
<dbReference type="RefSeq" id="NP_001300513.1">
    <property type="nucleotide sequence ID" value="NM_001313584.3"/>
</dbReference>
<dbReference type="OrthoDB" id="3168162at2759"/>
<dbReference type="InterPro" id="IPR004839">
    <property type="entry name" value="Aminotransferase_I/II_large"/>
</dbReference>
<evidence type="ECO:0000256" key="5">
    <source>
        <dbReference type="ARBA" id="ARBA00013220"/>
    </source>
</evidence>
<dbReference type="InterPro" id="IPR015422">
    <property type="entry name" value="PyrdxlP-dep_Trfase_small"/>
</dbReference>
<keyword evidence="18" id="KW-1267">Proteomics identification</keyword>
<feature type="domain" description="Aminotransferase class I/classII large" evidence="14">
    <location>
        <begin position="5"/>
        <end position="167"/>
    </location>
</feature>
<reference evidence="15 16" key="1">
    <citation type="journal article" date="1998" name="Science">
        <title>Genome sequence of the nematode C. elegans: a platform for investigating biology.</title>
        <authorList>
            <consortium name="The C. elegans sequencing consortium"/>
            <person name="Sulson J.E."/>
            <person name="Waterston R."/>
        </authorList>
    </citation>
    <scope>NUCLEOTIDE SEQUENCE [LARGE SCALE GENOMIC DNA]</scope>
    <source>
        <strain evidence="15 16">Bristol N2</strain>
    </source>
</reference>
<evidence type="ECO:0000313" key="15">
    <source>
        <dbReference type="EMBL" id="CTQ86452.1"/>
    </source>
</evidence>
<dbReference type="Gene3D" id="3.40.640.10">
    <property type="entry name" value="Type I PLP-dependent aspartate aminotransferase-like (Major domain)"/>
    <property type="match status" value="1"/>
</dbReference>
<evidence type="ECO:0000256" key="8">
    <source>
        <dbReference type="ARBA" id="ARBA00022919"/>
    </source>
</evidence>
<name>A0A0K3ARH7_CAEEL</name>
<dbReference type="SUPFAM" id="SSF53383">
    <property type="entry name" value="PLP-dependent transferases"/>
    <property type="match status" value="1"/>
</dbReference>
<evidence type="ECO:0000256" key="12">
    <source>
        <dbReference type="ARBA" id="ARBA00041765"/>
    </source>
</evidence>
<evidence type="ECO:0000256" key="2">
    <source>
        <dbReference type="ARBA" id="ARBA00004760"/>
    </source>
</evidence>
<dbReference type="WormBase" id="C23H3.4c">
    <property type="protein sequence ID" value="CE50644"/>
    <property type="gene ID" value="WBGene00016020"/>
    <property type="gene designation" value="sptl-1"/>
</dbReference>
<comment type="pathway">
    <text evidence="3">Sphingolipid metabolism.</text>
</comment>
<keyword evidence="16" id="KW-1185">Reference proteome</keyword>
<dbReference type="AGR" id="WB:WBGene00016020"/>